<gene>
    <name evidence="1" type="ORF">NDU88_002105</name>
</gene>
<proteinExistence type="predicted"/>
<name>A0AAV7WPD0_PLEWA</name>
<reference evidence="1" key="1">
    <citation type="journal article" date="2022" name="bioRxiv">
        <title>Sequencing and chromosome-scale assembly of the giantPleurodeles waltlgenome.</title>
        <authorList>
            <person name="Brown T."/>
            <person name="Elewa A."/>
            <person name="Iarovenko S."/>
            <person name="Subramanian E."/>
            <person name="Araus A.J."/>
            <person name="Petzold A."/>
            <person name="Susuki M."/>
            <person name="Suzuki K.-i.T."/>
            <person name="Hayashi T."/>
            <person name="Toyoda A."/>
            <person name="Oliveira C."/>
            <person name="Osipova E."/>
            <person name="Leigh N.D."/>
            <person name="Simon A."/>
            <person name="Yun M.H."/>
        </authorList>
    </citation>
    <scope>NUCLEOTIDE SEQUENCE</scope>
    <source>
        <strain evidence="1">20211129_DDA</strain>
        <tissue evidence="1">Liver</tissue>
    </source>
</reference>
<protein>
    <submittedName>
        <fullName evidence="1">Uncharacterized protein</fullName>
    </submittedName>
</protein>
<dbReference type="AlphaFoldDB" id="A0AAV7WPD0"/>
<comment type="caution">
    <text evidence="1">The sequence shown here is derived from an EMBL/GenBank/DDBJ whole genome shotgun (WGS) entry which is preliminary data.</text>
</comment>
<dbReference type="EMBL" id="JANPWB010000001">
    <property type="protein sequence ID" value="KAJ1214487.1"/>
    <property type="molecule type" value="Genomic_DNA"/>
</dbReference>
<organism evidence="1 2">
    <name type="scientific">Pleurodeles waltl</name>
    <name type="common">Iberian ribbed newt</name>
    <dbReference type="NCBI Taxonomy" id="8319"/>
    <lineage>
        <taxon>Eukaryota</taxon>
        <taxon>Metazoa</taxon>
        <taxon>Chordata</taxon>
        <taxon>Craniata</taxon>
        <taxon>Vertebrata</taxon>
        <taxon>Euteleostomi</taxon>
        <taxon>Amphibia</taxon>
        <taxon>Batrachia</taxon>
        <taxon>Caudata</taxon>
        <taxon>Salamandroidea</taxon>
        <taxon>Salamandridae</taxon>
        <taxon>Pleurodelinae</taxon>
        <taxon>Pleurodeles</taxon>
    </lineage>
</organism>
<keyword evidence="2" id="KW-1185">Reference proteome</keyword>
<accession>A0AAV7WPD0</accession>
<evidence type="ECO:0000313" key="2">
    <source>
        <dbReference type="Proteomes" id="UP001066276"/>
    </source>
</evidence>
<evidence type="ECO:0000313" key="1">
    <source>
        <dbReference type="EMBL" id="KAJ1214487.1"/>
    </source>
</evidence>
<sequence>MHSAVAPALGHPQYQRKLLGVRVADDEEKQVPEGRRRPSDHMTVALYHPGNARPLLRPFLIIEAPAGADKSLGNCYYFFSIVAPKIW</sequence>
<dbReference type="Proteomes" id="UP001066276">
    <property type="component" value="Chromosome 1_1"/>
</dbReference>